<dbReference type="OrthoDB" id="8249012at2759"/>
<gene>
    <name evidence="1" type="ORF">UCRPA7_5937</name>
</gene>
<dbReference type="GeneID" id="19326542"/>
<dbReference type="AlphaFoldDB" id="R8BGT0"/>
<proteinExistence type="predicted"/>
<reference evidence="2" key="1">
    <citation type="journal article" date="2013" name="Genome Announc.">
        <title>Draft genome sequence of the ascomycete Phaeoacremonium aleophilum strain UCR-PA7, a causal agent of the esca disease complex in grapevines.</title>
        <authorList>
            <person name="Blanco-Ulate B."/>
            <person name="Rolshausen P."/>
            <person name="Cantu D."/>
        </authorList>
    </citation>
    <scope>NUCLEOTIDE SEQUENCE [LARGE SCALE GENOMIC DNA]</scope>
    <source>
        <strain evidence="2">UCR-PA7</strain>
    </source>
</reference>
<sequence>MIITPRAPILRKLGIHKTSGKNEKASMSPLDGTHPISLPMRFAKIKTDIVSGKEEAISASWKRLLHALREEVDCIASHNPDIIPTIDFKDISNTAKAECFSRDLRKRGAGIIRGVIPQEEALGYKREAIEYLASNPQTRAFPAAAPQLYELYWSPPQIKARAHPRLLAAQRFAMNTWRPSRPGAPVTPDFPVTYADRLRMRAPGDASLSAAAHVDGGSVERWEPDGYGRAGTYAAVLGGAWEAYDPWDSSARLRVTSDLYNGAGSCSLFRMFQGWLALSRIAPGEGSLLVCPMLQLATAYFLLRPFFSPRQAPVMAGQGFLDEANWVLDRAQTSVLHGALPSYMQELNSVLHPHLQLDRSLVPIPAVEPGDYVIWHPDLIHKVDEVHRGQLDSSVMYIPACPLTQTNALFLSRQRKAFLLGYPGPDFEGGKGESSHMGRPGVQEINDAGGEDALRAMGLMPWEEEEASSDSEREVLAVANAILFPDQFDMI</sequence>
<dbReference type="Pfam" id="PF07350">
    <property type="entry name" value="Gig2-like"/>
    <property type="match status" value="1"/>
</dbReference>
<keyword evidence="2" id="KW-1185">Reference proteome</keyword>
<dbReference type="Gene3D" id="2.60.120.330">
    <property type="entry name" value="B-lactam Antibiotic, Isopenicillin N Synthase, Chain"/>
    <property type="match status" value="1"/>
</dbReference>
<dbReference type="InterPro" id="IPR010856">
    <property type="entry name" value="Gig2-like"/>
</dbReference>
<evidence type="ECO:0000313" key="2">
    <source>
        <dbReference type="Proteomes" id="UP000014074"/>
    </source>
</evidence>
<dbReference type="HOGENOM" id="CLU_011148_0_0_1"/>
<dbReference type="InterPro" id="IPR027443">
    <property type="entry name" value="IPNS-like_sf"/>
</dbReference>
<dbReference type="RefSeq" id="XP_007916671.1">
    <property type="nucleotide sequence ID" value="XM_007918480.1"/>
</dbReference>
<organism evidence="1 2">
    <name type="scientific">Phaeoacremonium minimum (strain UCR-PA7)</name>
    <name type="common">Esca disease fungus</name>
    <name type="synonym">Togninia minima</name>
    <dbReference type="NCBI Taxonomy" id="1286976"/>
    <lineage>
        <taxon>Eukaryota</taxon>
        <taxon>Fungi</taxon>
        <taxon>Dikarya</taxon>
        <taxon>Ascomycota</taxon>
        <taxon>Pezizomycotina</taxon>
        <taxon>Sordariomycetes</taxon>
        <taxon>Sordariomycetidae</taxon>
        <taxon>Togniniales</taxon>
        <taxon>Togniniaceae</taxon>
        <taxon>Phaeoacremonium</taxon>
    </lineage>
</organism>
<protein>
    <submittedName>
        <fullName evidence="1">Putative duf1479 domain protein</fullName>
    </submittedName>
</protein>
<accession>R8BGT0</accession>
<dbReference type="SUPFAM" id="SSF51197">
    <property type="entry name" value="Clavaminate synthase-like"/>
    <property type="match status" value="1"/>
</dbReference>
<dbReference type="Proteomes" id="UP000014074">
    <property type="component" value="Unassembled WGS sequence"/>
</dbReference>
<dbReference type="PANTHER" id="PTHR30613:SF1">
    <property type="entry name" value="DUF1479 DOMAIN PROTEIN (AFU_ORTHOLOGUE AFUA_5G09280)"/>
    <property type="match status" value="1"/>
</dbReference>
<evidence type="ECO:0000313" key="1">
    <source>
        <dbReference type="EMBL" id="EON98526.1"/>
    </source>
</evidence>
<dbReference type="PANTHER" id="PTHR30613">
    <property type="entry name" value="UNCHARACTERIZED PROTEIN YBIU-RELATED"/>
    <property type="match status" value="1"/>
</dbReference>
<dbReference type="eggNOG" id="ENOG502QR55">
    <property type="taxonomic scope" value="Eukaryota"/>
</dbReference>
<dbReference type="EMBL" id="KB933210">
    <property type="protein sequence ID" value="EON98526.1"/>
    <property type="molecule type" value="Genomic_DNA"/>
</dbReference>
<dbReference type="KEGG" id="tmn:UCRPA7_5937"/>
<name>R8BGT0_PHAM7</name>